<feature type="signal peptide" evidence="2">
    <location>
        <begin position="1"/>
        <end position="19"/>
    </location>
</feature>
<keyword evidence="2" id="KW-0732">Signal</keyword>
<evidence type="ECO:0000256" key="1">
    <source>
        <dbReference type="ARBA" id="ARBA00008779"/>
    </source>
</evidence>
<dbReference type="RefSeq" id="WP_179053138.1">
    <property type="nucleotide sequence ID" value="NZ_QJRE01000113.1"/>
</dbReference>
<dbReference type="CDD" id="cd16025">
    <property type="entry name" value="PAS_like"/>
    <property type="match status" value="1"/>
</dbReference>
<comment type="similarity">
    <text evidence="1">Belongs to the sulfatase family.</text>
</comment>
<feature type="domain" description="Sulfatase N-terminal" evidence="3">
    <location>
        <begin position="24"/>
        <end position="427"/>
    </location>
</feature>
<dbReference type="EMBL" id="QJRE01000113">
    <property type="protein sequence ID" value="NWL47464.1"/>
    <property type="molecule type" value="Genomic_DNA"/>
</dbReference>
<comment type="caution">
    <text evidence="4">The sequence shown here is derived from an EMBL/GenBank/DDBJ whole genome shotgun (WGS) entry which is preliminary data.</text>
</comment>
<protein>
    <submittedName>
        <fullName evidence="4">Arylsulfatase</fullName>
    </submittedName>
</protein>
<dbReference type="Gene3D" id="3.30.1120.10">
    <property type="match status" value="1"/>
</dbReference>
<sequence>MRTLLTLMLGALLSWHAQAAEKRPNILLIVADDLGYSDIQPFGGEVQTPTLQDLANQGARLTNFYAGPTCSVTRSMLLSGVDSHQAGLGTMAEGMQPEQKGKPGYEGYLNFSVASIAELLGAAGYDTYMTGKWHLGGAQGQTPAARGFQQSLILVQGGASHVDMSEMFPGYAARYLDNDKPAQMPAQFYSSDLYTDQMLKYLKSGQRDGKPFFAYLAYTAPHWPLQAPEQYLDKYRGQYDKGYEAIRQARLARMQAQGLLPAGTSANVPMRSALPSWEELTPAQRQEQARTMEIYAAMIDNLDHNIGRVLDYLKQTGELDNTFILFMSDNGSEGTTAAGLEIADWVHATFDNGPANMGRKGSYLTLGPQWGQVSATPFPYFKGFTSRGGINVPAIVRYPKMVKGGQVNSQLFHAMDLMPSVLELAGVHYPERFANRALLPLQGRSMLTGLADITAQPQRALGWELYGRRSLRKGDWSVQMQAPPYGTGHWELYDLANDPSSLHDLSARFPEKTAELAADWGRYAQHNGVVDAPVRYKYTYENCLYDRCVK</sequence>
<dbReference type="Gene3D" id="3.40.720.10">
    <property type="entry name" value="Alkaline Phosphatase, subunit A"/>
    <property type="match status" value="1"/>
</dbReference>
<dbReference type="SUPFAM" id="SSF53649">
    <property type="entry name" value="Alkaline phosphatase-like"/>
    <property type="match status" value="1"/>
</dbReference>
<dbReference type="PANTHER" id="PTHR42693">
    <property type="entry name" value="ARYLSULFATASE FAMILY MEMBER"/>
    <property type="match status" value="1"/>
</dbReference>
<dbReference type="InterPro" id="IPR050738">
    <property type="entry name" value="Sulfatase"/>
</dbReference>
<evidence type="ECO:0000313" key="5">
    <source>
        <dbReference type="Proteomes" id="UP000704738"/>
    </source>
</evidence>
<gene>
    <name evidence="4" type="ORF">DM819_16795</name>
</gene>
<dbReference type="Proteomes" id="UP000704738">
    <property type="component" value="Unassembled WGS sequence"/>
</dbReference>
<dbReference type="Pfam" id="PF00884">
    <property type="entry name" value="Sulfatase"/>
    <property type="match status" value="1"/>
</dbReference>
<evidence type="ECO:0000313" key="4">
    <source>
        <dbReference type="EMBL" id="NWL47464.1"/>
    </source>
</evidence>
<feature type="chain" id="PRO_5044777491" evidence="2">
    <location>
        <begin position="20"/>
        <end position="550"/>
    </location>
</feature>
<name>A0ABD6N2Q5_9PSED</name>
<dbReference type="PANTHER" id="PTHR42693:SF33">
    <property type="entry name" value="ARYLSULFATASE"/>
    <property type="match status" value="1"/>
</dbReference>
<organism evidence="4 5">
    <name type="scientific">Pseudomonas hunanensis</name>
    <dbReference type="NCBI Taxonomy" id="1247546"/>
    <lineage>
        <taxon>Bacteria</taxon>
        <taxon>Pseudomonadati</taxon>
        <taxon>Pseudomonadota</taxon>
        <taxon>Gammaproteobacteria</taxon>
        <taxon>Pseudomonadales</taxon>
        <taxon>Pseudomonadaceae</taxon>
        <taxon>Pseudomonas</taxon>
    </lineage>
</organism>
<proteinExistence type="inferred from homology"/>
<accession>A0ABD6N2Q5</accession>
<dbReference type="InterPro" id="IPR000917">
    <property type="entry name" value="Sulfatase_N"/>
</dbReference>
<reference evidence="4 5" key="1">
    <citation type="submission" date="2018-06" db="EMBL/GenBank/DDBJ databases">
        <title>Bacteria isolated from soil of Wuhan.</title>
        <authorList>
            <person name="Xiang W."/>
            <person name="Huang C."/>
        </authorList>
    </citation>
    <scope>NUCLEOTIDE SEQUENCE [LARGE SCALE GENOMIC DNA]</scope>
    <source>
        <strain evidence="5">xwS4</strain>
    </source>
</reference>
<evidence type="ECO:0000259" key="3">
    <source>
        <dbReference type="Pfam" id="PF00884"/>
    </source>
</evidence>
<dbReference type="AlphaFoldDB" id="A0ABD6N2Q5"/>
<evidence type="ECO:0000256" key="2">
    <source>
        <dbReference type="SAM" id="SignalP"/>
    </source>
</evidence>
<dbReference type="InterPro" id="IPR017850">
    <property type="entry name" value="Alkaline_phosphatase_core_sf"/>
</dbReference>